<evidence type="ECO:0000259" key="7">
    <source>
        <dbReference type="Pfam" id="PF00248"/>
    </source>
</evidence>
<dbReference type="Gene3D" id="3.20.20.100">
    <property type="entry name" value="NADP-dependent oxidoreductase domain"/>
    <property type="match status" value="1"/>
</dbReference>
<comment type="similarity">
    <text evidence="1">Belongs to the aldo/keto reductase family.</text>
</comment>
<dbReference type="InterPro" id="IPR018170">
    <property type="entry name" value="Aldo/ket_reductase_CS"/>
</dbReference>
<evidence type="ECO:0000313" key="8">
    <source>
        <dbReference type="EMBL" id="SFF87356.1"/>
    </source>
</evidence>
<dbReference type="Proteomes" id="UP000198661">
    <property type="component" value="Unassembled WGS sequence"/>
</dbReference>
<dbReference type="FunFam" id="3.20.20.100:FF:000015">
    <property type="entry name" value="Oxidoreductase, aldo/keto reductase family"/>
    <property type="match status" value="1"/>
</dbReference>
<evidence type="ECO:0000256" key="6">
    <source>
        <dbReference type="PIRSR" id="PIRSR000097-3"/>
    </source>
</evidence>
<dbReference type="PIRSF" id="PIRSF000097">
    <property type="entry name" value="AKR"/>
    <property type="match status" value="1"/>
</dbReference>
<evidence type="ECO:0000256" key="2">
    <source>
        <dbReference type="ARBA" id="ARBA00022857"/>
    </source>
</evidence>
<dbReference type="SUPFAM" id="SSF51430">
    <property type="entry name" value="NAD(P)-linked oxidoreductase"/>
    <property type="match status" value="1"/>
</dbReference>
<dbReference type="RefSeq" id="WP_092036782.1">
    <property type="nucleotide sequence ID" value="NZ_FOOK01000007.1"/>
</dbReference>
<feature type="binding site" evidence="5">
    <location>
        <position position="112"/>
    </location>
    <ligand>
        <name>substrate</name>
    </ligand>
</feature>
<dbReference type="EMBL" id="FOOK01000007">
    <property type="protein sequence ID" value="SFF87356.1"/>
    <property type="molecule type" value="Genomic_DNA"/>
</dbReference>
<sequence>MAQHISDATVLANGVNMPWLGLGVYKAKEGEEVEQAVKAALRIGYRSIDTAAFYGNEEGVGRAVRESGIPREEIFITTKVWNSDQGYERTLAAFEASLQRLGMEYVDLYLIHWPVKGKYKETWRALETLYKEGKARAIGVSNFQVHHLEDLMADAEIKPMVNQVEFHPFLTQEKLRDFCRREGIQLEAWSPLMRGEVVNVPEIVELAEKYGKTPAQIVLRWDLQHGVVTIPKSVREARIRENADLFDFELSAEDMAKLDALNRNHRFGPDPDNFNF</sequence>
<gene>
    <name evidence="8" type="ORF">SAMN04488025_10756</name>
</gene>
<feature type="domain" description="NADP-dependent oxidoreductase" evidence="7">
    <location>
        <begin position="26"/>
        <end position="262"/>
    </location>
</feature>
<dbReference type="InterPro" id="IPR044500">
    <property type="entry name" value="AKR5G"/>
</dbReference>
<dbReference type="PROSITE" id="PS00062">
    <property type="entry name" value="ALDOKETO_REDUCTASE_2"/>
    <property type="match status" value="1"/>
</dbReference>
<dbReference type="OrthoDB" id="9804790at2"/>
<dbReference type="PANTHER" id="PTHR43827">
    <property type="entry name" value="2,5-DIKETO-D-GLUCONIC ACID REDUCTASE"/>
    <property type="match status" value="1"/>
</dbReference>
<dbReference type="InterPro" id="IPR023210">
    <property type="entry name" value="NADP_OxRdtase_dom"/>
</dbReference>
<evidence type="ECO:0000256" key="1">
    <source>
        <dbReference type="ARBA" id="ARBA00007905"/>
    </source>
</evidence>
<keyword evidence="3" id="KW-0560">Oxidoreductase</keyword>
<name>A0A1I2MD90_9BACL</name>
<dbReference type="PANTHER" id="PTHR43827:SF3">
    <property type="entry name" value="NADP-DEPENDENT OXIDOREDUCTASE DOMAIN-CONTAINING PROTEIN"/>
    <property type="match status" value="1"/>
</dbReference>
<dbReference type="GO" id="GO:0016616">
    <property type="term" value="F:oxidoreductase activity, acting on the CH-OH group of donors, NAD or NADP as acceptor"/>
    <property type="evidence" value="ECO:0007669"/>
    <property type="project" value="UniProtKB-ARBA"/>
</dbReference>
<dbReference type="Pfam" id="PF00248">
    <property type="entry name" value="Aldo_ket_red"/>
    <property type="match status" value="1"/>
</dbReference>
<evidence type="ECO:0000256" key="3">
    <source>
        <dbReference type="ARBA" id="ARBA00023002"/>
    </source>
</evidence>
<reference evidence="8 9" key="1">
    <citation type="submission" date="2016-10" db="EMBL/GenBank/DDBJ databases">
        <authorList>
            <person name="de Groot N.N."/>
        </authorList>
    </citation>
    <scope>NUCLEOTIDE SEQUENCE [LARGE SCALE GENOMIC DNA]</scope>
    <source>
        <strain evidence="8 9">DSM 44945</strain>
    </source>
</reference>
<accession>A0A1I2MD90</accession>
<organism evidence="8 9">
    <name type="scientific">Planifilum fulgidum</name>
    <dbReference type="NCBI Taxonomy" id="201973"/>
    <lineage>
        <taxon>Bacteria</taxon>
        <taxon>Bacillati</taxon>
        <taxon>Bacillota</taxon>
        <taxon>Bacilli</taxon>
        <taxon>Bacillales</taxon>
        <taxon>Thermoactinomycetaceae</taxon>
        <taxon>Planifilum</taxon>
    </lineage>
</organism>
<dbReference type="InterPro" id="IPR020471">
    <property type="entry name" value="AKR"/>
</dbReference>
<evidence type="ECO:0000313" key="9">
    <source>
        <dbReference type="Proteomes" id="UP000198661"/>
    </source>
</evidence>
<feature type="active site" description="Proton donor" evidence="4">
    <location>
        <position position="54"/>
    </location>
</feature>
<keyword evidence="9" id="KW-1185">Reference proteome</keyword>
<dbReference type="PROSITE" id="PS00798">
    <property type="entry name" value="ALDOKETO_REDUCTASE_1"/>
    <property type="match status" value="1"/>
</dbReference>
<evidence type="ECO:0000256" key="5">
    <source>
        <dbReference type="PIRSR" id="PIRSR000097-2"/>
    </source>
</evidence>
<dbReference type="CDD" id="cd19157">
    <property type="entry name" value="AKR_AKR5G1-3"/>
    <property type="match status" value="1"/>
</dbReference>
<proteinExistence type="inferred from homology"/>
<dbReference type="STRING" id="201973.SAMN04488025_10756"/>
<protein>
    <submittedName>
        <fullName evidence="8">Aldo/keto reductase</fullName>
    </submittedName>
</protein>
<evidence type="ECO:0000256" key="4">
    <source>
        <dbReference type="PIRSR" id="PIRSR000097-1"/>
    </source>
</evidence>
<keyword evidence="2" id="KW-0521">NADP</keyword>
<dbReference type="PRINTS" id="PR00069">
    <property type="entry name" value="ALDKETRDTASE"/>
</dbReference>
<dbReference type="AlphaFoldDB" id="A0A1I2MD90"/>
<feature type="site" description="Lowers pKa of active site Tyr" evidence="6">
    <location>
        <position position="79"/>
    </location>
</feature>
<dbReference type="InterPro" id="IPR036812">
    <property type="entry name" value="NAD(P)_OxRdtase_dom_sf"/>
</dbReference>